<dbReference type="InterPro" id="IPR029058">
    <property type="entry name" value="AB_hydrolase_fold"/>
</dbReference>
<dbReference type="PANTHER" id="PTHR43433">
    <property type="entry name" value="HYDROLASE, ALPHA/BETA FOLD FAMILY PROTEIN"/>
    <property type="match status" value="1"/>
</dbReference>
<dbReference type="PRINTS" id="PR00111">
    <property type="entry name" value="ABHYDROLASE"/>
</dbReference>
<dbReference type="InterPro" id="IPR050471">
    <property type="entry name" value="AB_hydrolase"/>
</dbReference>
<dbReference type="Pfam" id="PF00561">
    <property type="entry name" value="Abhydrolase_1"/>
    <property type="match status" value="1"/>
</dbReference>
<evidence type="ECO:0000259" key="1">
    <source>
        <dbReference type="Pfam" id="PF00561"/>
    </source>
</evidence>
<keyword evidence="2" id="KW-0378">Hydrolase</keyword>
<feature type="domain" description="AB hydrolase-1" evidence="1">
    <location>
        <begin position="21"/>
        <end position="246"/>
    </location>
</feature>
<sequence length="264" mass="28361">MSFATVNGQNLYYEDTGGSGPVIVFSHGLLMDHEMFAPQIAALRDRYRCISWDERGHGQTAGDEITAFSYYDSAHDLVGLLDHLGLDTAILAGMSQGGFLSLRCALMHPQRVRALILMDTQAGLEDPEKTAGYAQMIETWAGQGLPDDIADTIAQIILGDGWSGTPAWQQKWRGWQAHNLGACFQTLVARDDISDRIRQIQQPALVVHGDADAAIPMARAEQLASGLASAELVVVPGGHAANLTHPEPVNAAIESFLAGLDQGS</sequence>
<protein>
    <submittedName>
        <fullName evidence="2">Alpha/beta fold hydrolase</fullName>
    </submittedName>
</protein>
<proteinExistence type="predicted"/>
<keyword evidence="3" id="KW-1185">Reference proteome</keyword>
<evidence type="ECO:0000313" key="2">
    <source>
        <dbReference type="EMBL" id="MFC3106074.1"/>
    </source>
</evidence>
<dbReference type="GO" id="GO:0016787">
    <property type="term" value="F:hydrolase activity"/>
    <property type="evidence" value="ECO:0007669"/>
    <property type="project" value="UniProtKB-KW"/>
</dbReference>
<dbReference type="Gene3D" id="3.40.50.1820">
    <property type="entry name" value="alpha/beta hydrolase"/>
    <property type="match status" value="1"/>
</dbReference>
<dbReference type="EMBL" id="JBHRSS010000010">
    <property type="protein sequence ID" value="MFC3106074.1"/>
    <property type="molecule type" value="Genomic_DNA"/>
</dbReference>
<dbReference type="PANTHER" id="PTHR43433:SF5">
    <property type="entry name" value="AB HYDROLASE-1 DOMAIN-CONTAINING PROTEIN"/>
    <property type="match status" value="1"/>
</dbReference>
<organism evidence="2 3">
    <name type="scientific">Salinisphaera aquimarina</name>
    <dbReference type="NCBI Taxonomy" id="2094031"/>
    <lineage>
        <taxon>Bacteria</taxon>
        <taxon>Pseudomonadati</taxon>
        <taxon>Pseudomonadota</taxon>
        <taxon>Gammaproteobacteria</taxon>
        <taxon>Salinisphaerales</taxon>
        <taxon>Salinisphaeraceae</taxon>
        <taxon>Salinisphaera</taxon>
    </lineage>
</organism>
<comment type="caution">
    <text evidence="2">The sequence shown here is derived from an EMBL/GenBank/DDBJ whole genome shotgun (WGS) entry which is preliminary data.</text>
</comment>
<name>A0ABV7ETF7_9GAMM</name>
<gene>
    <name evidence="2" type="ORF">ACFOSU_19560</name>
</gene>
<evidence type="ECO:0000313" key="3">
    <source>
        <dbReference type="Proteomes" id="UP001595462"/>
    </source>
</evidence>
<reference evidence="3" key="1">
    <citation type="journal article" date="2019" name="Int. J. Syst. Evol. Microbiol.">
        <title>The Global Catalogue of Microorganisms (GCM) 10K type strain sequencing project: providing services to taxonomists for standard genome sequencing and annotation.</title>
        <authorList>
            <consortium name="The Broad Institute Genomics Platform"/>
            <consortium name="The Broad Institute Genome Sequencing Center for Infectious Disease"/>
            <person name="Wu L."/>
            <person name="Ma J."/>
        </authorList>
    </citation>
    <scope>NUCLEOTIDE SEQUENCE [LARGE SCALE GENOMIC DNA]</scope>
    <source>
        <strain evidence="3">KCTC 52640</strain>
    </source>
</reference>
<dbReference type="InterPro" id="IPR000073">
    <property type="entry name" value="AB_hydrolase_1"/>
</dbReference>
<dbReference type="Proteomes" id="UP001595462">
    <property type="component" value="Unassembled WGS sequence"/>
</dbReference>
<dbReference type="SUPFAM" id="SSF53474">
    <property type="entry name" value="alpha/beta-Hydrolases"/>
    <property type="match status" value="1"/>
</dbReference>
<dbReference type="RefSeq" id="WP_380691654.1">
    <property type="nucleotide sequence ID" value="NZ_JBHRSS010000010.1"/>
</dbReference>
<accession>A0ABV7ETF7</accession>